<sequence length="85" mass="9562">MNNPFEAILSEIGEVKAILKETPTLPTAAQVEIIDRAELCKRLAITEPTAIRWEKKGAIPCFRIGSNVRYNWHSVVSSLENRRVA</sequence>
<dbReference type="AlphaFoldDB" id="A0A562SIT0"/>
<gene>
    <name evidence="1" type="ORF">IQ13_2201</name>
</gene>
<dbReference type="OrthoDB" id="680304at2"/>
<dbReference type="SUPFAM" id="SSF46955">
    <property type="entry name" value="Putative DNA-binding domain"/>
    <property type="match status" value="1"/>
</dbReference>
<dbReference type="EMBL" id="VLLE01000004">
    <property type="protein sequence ID" value="TWI81185.1"/>
    <property type="molecule type" value="Genomic_DNA"/>
</dbReference>
<keyword evidence="2" id="KW-1185">Reference proteome</keyword>
<dbReference type="InterPro" id="IPR009061">
    <property type="entry name" value="DNA-bd_dom_put_sf"/>
</dbReference>
<reference evidence="1 2" key="1">
    <citation type="journal article" date="2015" name="Stand. Genomic Sci.">
        <title>Genomic Encyclopedia of Bacterial and Archaeal Type Strains, Phase III: the genomes of soil and plant-associated and newly described type strains.</title>
        <authorList>
            <person name="Whitman W.B."/>
            <person name="Woyke T."/>
            <person name="Klenk H.P."/>
            <person name="Zhou Y."/>
            <person name="Lilburn T.G."/>
            <person name="Beck B.J."/>
            <person name="De Vos P."/>
            <person name="Vandamme P."/>
            <person name="Eisen J.A."/>
            <person name="Garrity G."/>
            <person name="Hugenholtz P."/>
            <person name="Kyrpides N.C."/>
        </authorList>
    </citation>
    <scope>NUCLEOTIDE SEQUENCE [LARGE SCALE GENOMIC DNA]</scope>
    <source>
        <strain evidence="1 2">CGMCC 1.7271</strain>
    </source>
</reference>
<evidence type="ECO:0008006" key="3">
    <source>
        <dbReference type="Google" id="ProtNLM"/>
    </source>
</evidence>
<accession>A0A562SIT0</accession>
<protein>
    <recommendedName>
        <fullName evidence="3">Helix-turn-helix protein</fullName>
    </recommendedName>
</protein>
<comment type="caution">
    <text evidence="1">The sequence shown here is derived from an EMBL/GenBank/DDBJ whole genome shotgun (WGS) entry which is preliminary data.</text>
</comment>
<evidence type="ECO:0000313" key="2">
    <source>
        <dbReference type="Proteomes" id="UP000316167"/>
    </source>
</evidence>
<organism evidence="1 2">
    <name type="scientific">Lacibacter cauensis</name>
    <dbReference type="NCBI Taxonomy" id="510947"/>
    <lineage>
        <taxon>Bacteria</taxon>
        <taxon>Pseudomonadati</taxon>
        <taxon>Bacteroidota</taxon>
        <taxon>Chitinophagia</taxon>
        <taxon>Chitinophagales</taxon>
        <taxon>Chitinophagaceae</taxon>
        <taxon>Lacibacter</taxon>
    </lineage>
</organism>
<proteinExistence type="predicted"/>
<dbReference type="Proteomes" id="UP000316167">
    <property type="component" value="Unassembled WGS sequence"/>
</dbReference>
<evidence type="ECO:0000313" key="1">
    <source>
        <dbReference type="EMBL" id="TWI81185.1"/>
    </source>
</evidence>
<name>A0A562SIT0_9BACT</name>
<dbReference type="RefSeq" id="WP_144886391.1">
    <property type="nucleotide sequence ID" value="NZ_VLLE01000004.1"/>
</dbReference>